<dbReference type="GO" id="GO:0019134">
    <property type="term" value="F:glucosamine-1-phosphate N-acetyltransferase activity"/>
    <property type="evidence" value="ECO:0007669"/>
    <property type="project" value="UniProtKB-UniRule"/>
</dbReference>
<dbReference type="HAMAP" id="MF_01631">
    <property type="entry name" value="GlmU"/>
    <property type="match status" value="1"/>
</dbReference>
<dbReference type="InterPro" id="IPR029044">
    <property type="entry name" value="Nucleotide-diphossugar_trans"/>
</dbReference>
<keyword evidence="9 18" id="KW-0460">Magnesium</keyword>
<sequence length="456" mass="50747">MLKKEISVVILAAGKGTRMESNYPKVLHFLGGQTILDRIVSTARSIQPKKIILVYNSEKEIILSNIPEIPITWVIQEKPEGTGQAILLASKKFSDNENILVLYGDVPLVSVESIKKLEKSKKKSTISLLTMKVKNPDGYGRVLRKKGHVISIVEEQDANDKEKKIKEIYSGIFIANGKDLKRWLGQINNKNKKKEFYATDIIALAYDEGSSIQTIQPLKEEEIFGINNKLQLSILEEIIQKKQIEKLLISGVTLKDSSHFILRGTLKHGKNIEIDTGVVFEGNIILGDNIKIGVGCIIKNTIIDSNTIIEPYTIIENTKIGKNCIIGPFAHLRKNTCLDKNVQIGNFVETKDTIIQKKSKVKHLSYLGNSEIGSQVNIGAGSITCNYDGINKLKTIIGDNVLVGSNTELIAPIKITANTTIAAGTTLMKDVDTPCLVYNTKKQKYKKNWIRPRKLN</sequence>
<dbReference type="GO" id="GO:0005737">
    <property type="term" value="C:cytoplasm"/>
    <property type="evidence" value="ECO:0007669"/>
    <property type="project" value="UniProtKB-SubCell"/>
</dbReference>
<comment type="cofactor">
    <cofactor evidence="18">
        <name>Mg(2+)</name>
        <dbReference type="ChEBI" id="CHEBI:18420"/>
    </cofactor>
    <text evidence="18">Binds 1 Mg(2+) ion per subunit.</text>
</comment>
<feature type="binding site" evidence="18">
    <location>
        <position position="405"/>
    </location>
    <ligand>
        <name>acetyl-CoA</name>
        <dbReference type="ChEBI" id="CHEBI:57288"/>
    </ligand>
</feature>
<feature type="binding site" evidence="18">
    <location>
        <position position="154"/>
    </location>
    <ligand>
        <name>UDP-N-acetyl-alpha-D-glucosamine</name>
        <dbReference type="ChEBI" id="CHEBI:57705"/>
    </ligand>
</feature>
<evidence type="ECO:0000256" key="11">
    <source>
        <dbReference type="ARBA" id="ARBA00022984"/>
    </source>
</evidence>
<dbReference type="InterPro" id="IPR056729">
    <property type="entry name" value="GMPPB_C"/>
</dbReference>
<feature type="binding site" evidence="18">
    <location>
        <position position="76"/>
    </location>
    <ligand>
        <name>UDP-N-acetyl-alpha-D-glucosamine</name>
        <dbReference type="ChEBI" id="CHEBI:57705"/>
    </ligand>
</feature>
<dbReference type="InterPro" id="IPR025877">
    <property type="entry name" value="MobA-like_NTP_Trfase"/>
</dbReference>
<dbReference type="KEGG" id="bapu:BUMPUSDA_CDS00558"/>
<evidence type="ECO:0000256" key="5">
    <source>
        <dbReference type="ARBA" id="ARBA00022679"/>
    </source>
</evidence>
<dbReference type="GO" id="GO:0006048">
    <property type="term" value="P:UDP-N-acetylglucosamine biosynthetic process"/>
    <property type="evidence" value="ECO:0007669"/>
    <property type="project" value="UniProtKB-UniPathway"/>
</dbReference>
<dbReference type="HOGENOM" id="CLU_029499_15_2_6"/>
<reference evidence="21 22" key="1">
    <citation type="journal article" date="2013" name="BMC Genomics">
        <title>Comparative analysis of genome sequences from four strains of the Buchnera aphidicola Mp endosymbion of the green peach aphid, Myzus persicae.</title>
        <authorList>
            <person name="Jiang Z."/>
            <person name="Jones D.H."/>
            <person name="Khuri S."/>
            <person name="Tsinoremas N.F."/>
            <person name="Wyss T."/>
            <person name="Jander G."/>
            <person name="Wilson A.C."/>
        </authorList>
    </citation>
    <scope>NUCLEOTIDE SEQUENCE [LARGE SCALE GENOMIC DNA]</scope>
    <source>
        <strain evidence="22">str. USDA (Myzus persicae)</strain>
    </source>
</reference>
<evidence type="ECO:0000256" key="1">
    <source>
        <dbReference type="ARBA" id="ARBA00004496"/>
    </source>
</evidence>
<evidence type="ECO:0000256" key="17">
    <source>
        <dbReference type="ARBA" id="ARBA00049628"/>
    </source>
</evidence>
<dbReference type="PANTHER" id="PTHR43584">
    <property type="entry name" value="NUCLEOTIDYL TRANSFERASE"/>
    <property type="match status" value="1"/>
</dbReference>
<dbReference type="InterPro" id="IPR011004">
    <property type="entry name" value="Trimer_LpxA-like_sf"/>
</dbReference>
<feature type="binding site" evidence="18">
    <location>
        <position position="227"/>
    </location>
    <ligand>
        <name>UDP-N-acetyl-alpha-D-glucosamine</name>
        <dbReference type="ChEBI" id="CHEBI:57705"/>
    </ligand>
</feature>
<dbReference type="GO" id="GO:0071555">
    <property type="term" value="P:cell wall organization"/>
    <property type="evidence" value="ECO:0007669"/>
    <property type="project" value="UniProtKB-KW"/>
</dbReference>
<feature type="binding site" evidence="18">
    <location>
        <position position="380"/>
    </location>
    <ligand>
        <name>acetyl-CoA</name>
        <dbReference type="ChEBI" id="CHEBI:57288"/>
    </ligand>
</feature>
<dbReference type="Gene3D" id="2.160.10.10">
    <property type="entry name" value="Hexapeptide repeat proteins"/>
    <property type="match status" value="1"/>
</dbReference>
<dbReference type="GO" id="GO:0016020">
    <property type="term" value="C:membrane"/>
    <property type="evidence" value="ECO:0007669"/>
    <property type="project" value="GOC"/>
</dbReference>
<dbReference type="EC" id="2.7.7.23" evidence="18"/>
<dbReference type="GO" id="GO:0009245">
    <property type="term" value="P:lipid A biosynthetic process"/>
    <property type="evidence" value="ECO:0007669"/>
    <property type="project" value="UniProtKB-UniRule"/>
</dbReference>
<dbReference type="InterPro" id="IPR001451">
    <property type="entry name" value="Hexapep"/>
</dbReference>
<keyword evidence="8 18" id="KW-0677">Repeat</keyword>
<dbReference type="CDD" id="cd03353">
    <property type="entry name" value="LbH_GlmU_C"/>
    <property type="match status" value="1"/>
</dbReference>
<comment type="pathway">
    <text evidence="18">Nucleotide-sugar biosynthesis; UDP-N-acetyl-alpha-D-glucosamine biosynthesis; UDP-N-acetyl-alpha-D-glucosamine from N-acetyl-alpha-D-glucosamine 1-phosphate: step 1/1.</text>
</comment>
<comment type="caution">
    <text evidence="18">Lacks conserved residue(s) required for the propagation of feature annotation.</text>
</comment>
<evidence type="ECO:0000256" key="10">
    <source>
        <dbReference type="ARBA" id="ARBA00022960"/>
    </source>
</evidence>
<feature type="binding site" evidence="18">
    <location>
        <begin position="103"/>
        <end position="105"/>
    </location>
    <ligand>
        <name>UDP-N-acetyl-alpha-D-glucosamine</name>
        <dbReference type="ChEBI" id="CHEBI:57705"/>
    </ligand>
</feature>
<feature type="region of interest" description="N-acetyltransferase" evidence="18">
    <location>
        <begin position="251"/>
        <end position="456"/>
    </location>
</feature>
<feature type="binding site" evidence="18">
    <location>
        <position position="25"/>
    </location>
    <ligand>
        <name>UDP-N-acetyl-alpha-D-glucosamine</name>
        <dbReference type="ChEBI" id="CHEBI:57705"/>
    </ligand>
</feature>
<evidence type="ECO:0000313" key="22">
    <source>
        <dbReference type="Proteomes" id="UP000019087"/>
    </source>
</evidence>
<dbReference type="Pfam" id="PF12804">
    <property type="entry name" value="NTP_transf_3"/>
    <property type="match status" value="1"/>
</dbReference>
<feature type="binding site" evidence="18">
    <location>
        <position position="227"/>
    </location>
    <ligand>
        <name>Mg(2+)</name>
        <dbReference type="ChEBI" id="CHEBI:18420"/>
    </ligand>
</feature>
<keyword evidence="11 18" id="KW-0573">Peptidoglycan synthesis</keyword>
<gene>
    <name evidence="21" type="primary">glmu</name>
    <name evidence="18" type="synonym">glmU</name>
    <name evidence="21" type="ORF">BUMPUSDA_CDS00558</name>
</gene>
<dbReference type="RefSeq" id="WP_044006117.1">
    <property type="nucleotide sequence ID" value="NZ_CP002697.1"/>
</dbReference>
<feature type="domain" description="Mannose-1-phosphate guanyltransferase C-terminal" evidence="20">
    <location>
        <begin position="270"/>
        <end position="342"/>
    </location>
</feature>
<dbReference type="InterPro" id="IPR005882">
    <property type="entry name" value="Bifunctional_GlmU"/>
</dbReference>
<feature type="active site" description="Proton acceptor" evidence="18">
    <location>
        <position position="363"/>
    </location>
</feature>
<feature type="binding site" evidence="18">
    <location>
        <begin position="11"/>
        <end position="14"/>
    </location>
    <ligand>
        <name>UDP-N-acetyl-alpha-D-glucosamine</name>
        <dbReference type="ChEBI" id="CHEBI:57705"/>
    </ligand>
</feature>
<dbReference type="SUPFAM" id="SSF51161">
    <property type="entry name" value="Trimeric LpxA-like enzymes"/>
    <property type="match status" value="1"/>
</dbReference>
<evidence type="ECO:0000256" key="18">
    <source>
        <dbReference type="HAMAP-Rule" id="MF_01631"/>
    </source>
</evidence>
<dbReference type="UniPathway" id="UPA00973"/>
<feature type="binding site" evidence="18">
    <location>
        <position position="351"/>
    </location>
    <ligand>
        <name>UDP-N-acetyl-alpha-D-glucosamine</name>
        <dbReference type="ChEBI" id="CHEBI:57705"/>
    </ligand>
</feature>
<dbReference type="GO" id="GO:0008360">
    <property type="term" value="P:regulation of cell shape"/>
    <property type="evidence" value="ECO:0007669"/>
    <property type="project" value="UniProtKB-KW"/>
</dbReference>
<comment type="similarity">
    <text evidence="2 18">In the C-terminal section; belongs to the transferase hexapeptide repeat family.</text>
</comment>
<keyword evidence="7 18" id="KW-0479">Metal-binding</keyword>
<protein>
    <recommendedName>
        <fullName evidence="18">Bifunctional protein GlmU</fullName>
    </recommendedName>
    <domain>
        <recommendedName>
            <fullName evidence="18">UDP-N-acetylglucosamine pyrophosphorylase</fullName>
            <ecNumber evidence="18">2.7.7.23</ecNumber>
        </recommendedName>
        <alternativeName>
            <fullName evidence="18">N-acetylglucosamine-1-phosphate uridyltransferase</fullName>
        </alternativeName>
    </domain>
    <domain>
        <recommendedName>
            <fullName evidence="18">Glucosamine-1-phosphate N-acetyltransferase</fullName>
            <ecNumber evidence="18">2.3.1.157</ecNumber>
        </recommendedName>
    </domain>
</protein>
<keyword evidence="13 18" id="KW-0012">Acyltransferase</keyword>
<evidence type="ECO:0000256" key="7">
    <source>
        <dbReference type="ARBA" id="ARBA00022723"/>
    </source>
</evidence>
<organism evidence="21 22">
    <name type="scientific">Buchnera aphidicola str. USDA</name>
    <name type="common">Myzus persicae</name>
    <dbReference type="NCBI Taxonomy" id="1009856"/>
    <lineage>
        <taxon>Bacteria</taxon>
        <taxon>Pseudomonadati</taxon>
        <taxon>Pseudomonadota</taxon>
        <taxon>Gammaproteobacteria</taxon>
        <taxon>Enterobacterales</taxon>
        <taxon>Erwiniaceae</taxon>
        <taxon>Buchnera</taxon>
    </lineage>
</organism>
<feature type="binding site" evidence="18">
    <location>
        <begin position="386"/>
        <end position="387"/>
    </location>
    <ligand>
        <name>acetyl-CoA</name>
        <dbReference type="ChEBI" id="CHEBI:57288"/>
    </ligand>
</feature>
<name>W0P4F1_BUCMP</name>
<feature type="binding site" evidence="18">
    <location>
        <position position="377"/>
    </location>
    <ligand>
        <name>UDP-N-acetyl-alpha-D-glucosamine</name>
        <dbReference type="ChEBI" id="CHEBI:57705"/>
    </ligand>
</feature>
<keyword evidence="4 18" id="KW-0963">Cytoplasm</keyword>
<keyword evidence="14 18" id="KW-0961">Cell wall biogenesis/degradation</keyword>
<evidence type="ECO:0000256" key="14">
    <source>
        <dbReference type="ARBA" id="ARBA00023316"/>
    </source>
</evidence>
<comment type="subunit">
    <text evidence="18">Homotrimer.</text>
</comment>
<dbReference type="InterPro" id="IPR050065">
    <property type="entry name" value="GlmU-like"/>
</dbReference>
<dbReference type="GO" id="GO:0003977">
    <property type="term" value="F:UDP-N-acetylglucosamine diphosphorylase activity"/>
    <property type="evidence" value="ECO:0007669"/>
    <property type="project" value="UniProtKB-UniRule"/>
</dbReference>
<dbReference type="GO" id="GO:0009252">
    <property type="term" value="P:peptidoglycan biosynthetic process"/>
    <property type="evidence" value="ECO:0007669"/>
    <property type="project" value="UniProtKB-UniRule"/>
</dbReference>
<dbReference type="AlphaFoldDB" id="W0P4F1"/>
<feature type="domain" description="MobA-like NTP transferase" evidence="19">
    <location>
        <begin position="8"/>
        <end position="120"/>
    </location>
</feature>
<dbReference type="NCBIfam" id="TIGR01173">
    <property type="entry name" value="glmU"/>
    <property type="match status" value="1"/>
</dbReference>
<feature type="binding site" evidence="18">
    <location>
        <position position="105"/>
    </location>
    <ligand>
        <name>Mg(2+)</name>
        <dbReference type="ChEBI" id="CHEBI:18420"/>
    </ligand>
</feature>
<feature type="binding site" evidence="18">
    <location>
        <begin position="81"/>
        <end position="82"/>
    </location>
    <ligand>
        <name>UDP-N-acetyl-alpha-D-glucosamine</name>
        <dbReference type="ChEBI" id="CHEBI:57705"/>
    </ligand>
</feature>
<keyword evidence="6 18" id="KW-0548">Nucleotidyltransferase</keyword>
<keyword evidence="12 18" id="KW-0511">Multifunctional enzyme</keyword>
<feature type="binding site" evidence="18">
    <location>
        <position position="423"/>
    </location>
    <ligand>
        <name>acetyl-CoA</name>
        <dbReference type="ChEBI" id="CHEBI:57288"/>
    </ligand>
</feature>
<proteinExistence type="inferred from homology"/>
<keyword evidence="5 18" id="KW-0808">Transferase</keyword>
<comment type="catalytic activity">
    <reaction evidence="16 18">
        <text>N-acetyl-alpha-D-glucosamine 1-phosphate + UTP + H(+) = UDP-N-acetyl-alpha-D-glucosamine + diphosphate</text>
        <dbReference type="Rhea" id="RHEA:13509"/>
        <dbReference type="ChEBI" id="CHEBI:15378"/>
        <dbReference type="ChEBI" id="CHEBI:33019"/>
        <dbReference type="ChEBI" id="CHEBI:46398"/>
        <dbReference type="ChEBI" id="CHEBI:57705"/>
        <dbReference type="ChEBI" id="CHEBI:57776"/>
        <dbReference type="EC" id="2.7.7.23"/>
    </reaction>
</comment>
<comment type="function">
    <text evidence="17 18">Catalyzes the last two sequential reactions in the de novo biosynthetic pathway for UDP-N-acetylglucosamine (UDP-GlcNAc). The C-terminal domain catalyzes the transfer of acetyl group from acetyl coenzyme A to glucosamine-1-phosphate (GlcN-1-P) to produce N-acetylglucosamine-1-phosphate (GlcNAc-1-P), which is converted into UDP-GlcNAc by the transfer of uridine 5-monophosphate (from uridine 5-triphosphate), a reaction catalyzed by the N-terminal domain.</text>
</comment>
<feature type="region of interest" description="Linker" evidence="18">
    <location>
        <begin position="230"/>
        <end position="250"/>
    </location>
</feature>
<feature type="binding site" evidence="18">
    <location>
        <position position="333"/>
    </location>
    <ligand>
        <name>UDP-N-acetyl-alpha-D-glucosamine</name>
        <dbReference type="ChEBI" id="CHEBI:57705"/>
    </ligand>
</feature>
<keyword evidence="10 18" id="KW-0133">Cell shape</keyword>
<evidence type="ECO:0000256" key="2">
    <source>
        <dbReference type="ARBA" id="ARBA00007707"/>
    </source>
</evidence>
<evidence type="ECO:0000256" key="12">
    <source>
        <dbReference type="ARBA" id="ARBA00023268"/>
    </source>
</evidence>
<dbReference type="Pfam" id="PF25087">
    <property type="entry name" value="GMPPB_C"/>
    <property type="match status" value="1"/>
</dbReference>
<evidence type="ECO:0000259" key="19">
    <source>
        <dbReference type="Pfam" id="PF12804"/>
    </source>
</evidence>
<dbReference type="SUPFAM" id="SSF53448">
    <property type="entry name" value="Nucleotide-diphospho-sugar transferases"/>
    <property type="match status" value="1"/>
</dbReference>
<dbReference type="EC" id="2.3.1.157" evidence="18"/>
<accession>W0P4F1</accession>
<evidence type="ECO:0000256" key="6">
    <source>
        <dbReference type="ARBA" id="ARBA00022695"/>
    </source>
</evidence>
<evidence type="ECO:0000256" key="4">
    <source>
        <dbReference type="ARBA" id="ARBA00022490"/>
    </source>
</evidence>
<dbReference type="Proteomes" id="UP000019087">
    <property type="component" value="Chromosome"/>
</dbReference>
<comment type="pathway">
    <text evidence="18">Nucleotide-sugar biosynthesis; UDP-N-acetyl-alpha-D-glucosamine biosynthesis; N-acetyl-alpha-D-glucosamine 1-phosphate from alpha-D-glucosamine 6-phosphate (route II): step 2/2.</text>
</comment>
<dbReference type="UniPathway" id="UPA00113">
    <property type="reaction ID" value="UER00532"/>
</dbReference>
<evidence type="ECO:0000256" key="8">
    <source>
        <dbReference type="ARBA" id="ARBA00022737"/>
    </source>
</evidence>
<dbReference type="GO" id="GO:0000902">
    <property type="term" value="P:cell morphogenesis"/>
    <property type="evidence" value="ECO:0007669"/>
    <property type="project" value="UniProtKB-UniRule"/>
</dbReference>
<dbReference type="Gene3D" id="3.90.550.10">
    <property type="entry name" value="Spore Coat Polysaccharide Biosynthesis Protein SpsA, Chain A"/>
    <property type="match status" value="1"/>
</dbReference>
<evidence type="ECO:0000256" key="9">
    <source>
        <dbReference type="ARBA" id="ARBA00022842"/>
    </source>
</evidence>
<comment type="pathway">
    <text evidence="18">Bacterial outer membrane biogenesis; LPS lipid A biosynthesis.</text>
</comment>
<dbReference type="InterPro" id="IPR038009">
    <property type="entry name" value="GlmU_C_LbH"/>
</dbReference>
<dbReference type="PATRIC" id="fig|1009856.3.peg.27"/>
<feature type="binding site" evidence="18">
    <location>
        <position position="366"/>
    </location>
    <ligand>
        <name>UDP-N-acetyl-alpha-D-glucosamine</name>
        <dbReference type="ChEBI" id="CHEBI:57705"/>
    </ligand>
</feature>
<comment type="similarity">
    <text evidence="3 18">In the N-terminal section; belongs to the N-acetylglucosamine-1-phosphate uridyltransferase family.</text>
</comment>
<evidence type="ECO:0000259" key="20">
    <source>
        <dbReference type="Pfam" id="PF25087"/>
    </source>
</evidence>
<dbReference type="GO" id="GO:0000287">
    <property type="term" value="F:magnesium ion binding"/>
    <property type="evidence" value="ECO:0007669"/>
    <property type="project" value="UniProtKB-UniRule"/>
</dbReference>
<comment type="subcellular location">
    <subcellularLocation>
        <location evidence="1 18">Cytoplasm</location>
    </subcellularLocation>
</comment>
<comment type="catalytic activity">
    <reaction evidence="15 18">
        <text>alpha-D-glucosamine 1-phosphate + acetyl-CoA = N-acetyl-alpha-D-glucosamine 1-phosphate + CoA + H(+)</text>
        <dbReference type="Rhea" id="RHEA:13725"/>
        <dbReference type="ChEBI" id="CHEBI:15378"/>
        <dbReference type="ChEBI" id="CHEBI:57287"/>
        <dbReference type="ChEBI" id="CHEBI:57288"/>
        <dbReference type="ChEBI" id="CHEBI:57776"/>
        <dbReference type="ChEBI" id="CHEBI:58516"/>
        <dbReference type="EC" id="2.3.1.157"/>
    </reaction>
</comment>
<dbReference type="Pfam" id="PF00132">
    <property type="entry name" value="Hexapep"/>
    <property type="match status" value="1"/>
</dbReference>
<dbReference type="EMBL" id="CP002697">
    <property type="protein sequence ID" value="AHG60332.1"/>
    <property type="molecule type" value="Genomic_DNA"/>
</dbReference>
<evidence type="ECO:0000256" key="3">
    <source>
        <dbReference type="ARBA" id="ARBA00007947"/>
    </source>
</evidence>
<evidence type="ECO:0000313" key="21">
    <source>
        <dbReference type="EMBL" id="AHG60332.1"/>
    </source>
</evidence>
<evidence type="ECO:0000256" key="13">
    <source>
        <dbReference type="ARBA" id="ARBA00023315"/>
    </source>
</evidence>
<evidence type="ECO:0000256" key="15">
    <source>
        <dbReference type="ARBA" id="ARBA00048247"/>
    </source>
</evidence>
<feature type="binding site" evidence="18">
    <location>
        <position position="140"/>
    </location>
    <ligand>
        <name>UDP-N-acetyl-alpha-D-glucosamine</name>
        <dbReference type="ChEBI" id="CHEBI:57705"/>
    </ligand>
</feature>
<evidence type="ECO:0000256" key="16">
    <source>
        <dbReference type="ARBA" id="ARBA00048493"/>
    </source>
</evidence>
<feature type="region of interest" description="Pyrophosphorylase" evidence="18">
    <location>
        <begin position="1"/>
        <end position="229"/>
    </location>
</feature>
<dbReference type="CDD" id="cd02540">
    <property type="entry name" value="GT2_GlmU_N_bac"/>
    <property type="match status" value="1"/>
</dbReference>
<dbReference type="PANTHER" id="PTHR43584:SF3">
    <property type="entry name" value="BIFUNCTIONAL PROTEIN GLMU"/>
    <property type="match status" value="1"/>
</dbReference>